<gene>
    <name evidence="1" type="ORF">SAMN05192586_1315</name>
</gene>
<dbReference type="STRING" id="571438.SAMN05192586_1315"/>
<organism evidence="1 2">
    <name type="scientific">Desulfovibrio legallii</name>
    <dbReference type="NCBI Taxonomy" id="571438"/>
    <lineage>
        <taxon>Bacteria</taxon>
        <taxon>Pseudomonadati</taxon>
        <taxon>Thermodesulfobacteriota</taxon>
        <taxon>Desulfovibrionia</taxon>
        <taxon>Desulfovibrionales</taxon>
        <taxon>Desulfovibrionaceae</taxon>
        <taxon>Desulfovibrio</taxon>
    </lineage>
</organism>
<reference evidence="2" key="1">
    <citation type="submission" date="2016-10" db="EMBL/GenBank/DDBJ databases">
        <authorList>
            <person name="Varghese N."/>
            <person name="Submissions S."/>
        </authorList>
    </citation>
    <scope>NUCLEOTIDE SEQUENCE [LARGE SCALE GENOMIC DNA]</scope>
    <source>
        <strain evidence="2">KHC7</strain>
    </source>
</reference>
<evidence type="ECO:0000313" key="1">
    <source>
        <dbReference type="EMBL" id="SDG06730.1"/>
    </source>
</evidence>
<evidence type="ECO:0000313" key="2">
    <source>
        <dbReference type="Proteomes" id="UP000199355"/>
    </source>
</evidence>
<proteinExistence type="predicted"/>
<keyword evidence="2" id="KW-1185">Reference proteome</keyword>
<name>A0A1G7R9S2_9BACT</name>
<sequence>MIAVCELNCKNTSHETPNLGFIYGLLQAYPTEQILFFAHSSHWDVLKKNANEKSLDTTRVLFQSIIPYPKTSPLALLWNFFLITYIFYRIRSLEVRTVLFLSASSAQHYIIKFFVDKIKYTLKTCAIVLHGTLDTLAVPNFTITQHAVIESSKHKSLFAKILACSIRDLPQKVYSKVYSKVTFYTKKISLHLAVNIDLKKSILYKNSHAIKYIVLAQHIQDKLSHYIDTTNMQVHVLTLPAVFARPCAAAPNQFLKIAIFGYGHSAMLYRLNVALAKCDIQKDYEIRIIGMDGSATEAFSHVTHPINRVLKRTEMEALASDIDMFLILYEKERYILSCSGSIIEAHSYVKPVLYLDNPCINAFNPPENPVGIACANIDEMATTLTEIINNFEEFRPTLQKFKSNMLAQRDKIDIRNNLETLRAIVG</sequence>
<dbReference type="OrthoDB" id="1122630at2"/>
<dbReference type="EMBL" id="FNBX01000031">
    <property type="protein sequence ID" value="SDG06730.1"/>
    <property type="molecule type" value="Genomic_DNA"/>
</dbReference>
<dbReference type="Proteomes" id="UP000199355">
    <property type="component" value="Unassembled WGS sequence"/>
</dbReference>
<accession>A0A1G7R9S2</accession>
<dbReference type="RefSeq" id="WP_143339575.1">
    <property type="nucleotide sequence ID" value="NZ_FNBX01000031.1"/>
</dbReference>
<dbReference type="AlphaFoldDB" id="A0A1G7R9S2"/>
<protein>
    <submittedName>
        <fullName evidence="1">Uncharacterized protein</fullName>
    </submittedName>
</protein>